<keyword evidence="2" id="KW-1185">Reference proteome</keyword>
<accession>A0A3S1DJ37</accession>
<dbReference type="AlphaFoldDB" id="A0A3S1DJ37"/>
<reference evidence="1 2" key="1">
    <citation type="submission" date="2018-12" db="EMBL/GenBank/DDBJ databases">
        <title>three novel Halomonas strain isolated from plants.</title>
        <authorList>
            <person name="Sun C."/>
        </authorList>
    </citation>
    <scope>NUCLEOTIDE SEQUENCE [LARGE SCALE GENOMIC DNA]</scope>
    <source>
        <strain evidence="1 2">JCM 18142</strain>
    </source>
</reference>
<sequence length="185" mass="21012">MDQWMNRAREVSQGLENGNQILDIYKTWLELSQLNEWLGACHITSAGMFVTMNDIGLTPELTIGIVEAPNGRFFDHSWVELDDLIFDVAIGFPDTDGEYVSAPIFASQDIGTGRTTSLRYGVNDKGLLSPPARNVASESLEEYGKNNNLWQRVEVFWKCHDQQVAKEILRQRYGRVMRTVRGEVL</sequence>
<dbReference type="RefSeq" id="WP_127063697.1">
    <property type="nucleotide sequence ID" value="NZ_RZHF01000029.1"/>
</dbReference>
<gene>
    <name evidence="1" type="ORF">ELY38_18870</name>
</gene>
<evidence type="ECO:0000313" key="1">
    <source>
        <dbReference type="EMBL" id="RUR27729.1"/>
    </source>
</evidence>
<dbReference type="EMBL" id="RZHF01000029">
    <property type="protein sequence ID" value="RUR27729.1"/>
    <property type="molecule type" value="Genomic_DNA"/>
</dbReference>
<dbReference type="OrthoDB" id="6399948at2"/>
<name>A0A3S1DJ37_9GAMM</name>
<comment type="caution">
    <text evidence="1">The sequence shown here is derived from an EMBL/GenBank/DDBJ whole genome shotgun (WGS) entry which is preliminary data.</text>
</comment>
<proteinExistence type="predicted"/>
<evidence type="ECO:0008006" key="3">
    <source>
        <dbReference type="Google" id="ProtNLM"/>
    </source>
</evidence>
<protein>
    <recommendedName>
        <fullName evidence="3">Microcin J25-processing protein McjB C-terminal domain-containing protein</fullName>
    </recommendedName>
</protein>
<organism evidence="1 2">
    <name type="scientific">Vreelandella nanhaiensis</name>
    <dbReference type="NCBI Taxonomy" id="1258546"/>
    <lineage>
        <taxon>Bacteria</taxon>
        <taxon>Pseudomonadati</taxon>
        <taxon>Pseudomonadota</taxon>
        <taxon>Gammaproteobacteria</taxon>
        <taxon>Oceanospirillales</taxon>
        <taxon>Halomonadaceae</taxon>
        <taxon>Vreelandella</taxon>
    </lineage>
</organism>
<dbReference type="Proteomes" id="UP000287023">
    <property type="component" value="Unassembled WGS sequence"/>
</dbReference>
<evidence type="ECO:0000313" key="2">
    <source>
        <dbReference type="Proteomes" id="UP000287023"/>
    </source>
</evidence>